<sequence length="988" mass="108366">MRLASIAGRRERGTFGSRALLSVGAVFYLLTMTMGALGQVPMAEVRGTFSGGNGSWDAESFGWFYYDLDEGVGGERLAAEAEERRIPEGHLYYSSRVWTEEFDYPGWGRYQAVAFLGKKYLAGYLKSNFTDAVSALEEGELREVLLDYEGIQTATSKAPLFLEGGYWIEVAGASSDGKMAYLILKKNGVEVDRAVVRVGDTYTYKVGDHRLPIIIASVSAAMQGTQMAIVDIDGLFQVRDVPTFKIEVGDQIGAMEVTALAEGRIELENARDIILRRGSTIPLAGGLMLRVRDTPELIYYPLGEITEYGLHKIRGPVYSESSQVPISTAVGDFVGYAAARWNDENFTGFYFDDDKKMGSESLIIHRTDERYIRTPAREGPRLVDGAEYICFVHEVEFEFDPWGSYQVVCFLGDVWFVGYGTTARLDVKPISMLAQEQIGRIIIDTDQRDTAVAGDLYYLGEGYTLSIRDVTKDEVKDDKIFIELRKNNQLVDTAVMRPNSTYIYKRDVGNVKDLPIIALHVENIFSDGEDQFAIIDGLFQVSDSQFLPIKAGDELGEMTVVLIGPDLGIYMVNMDYINLKRDSVVGILPGMNIAVADNDTLRYYIYKNEYVLPPPEVVEIYLPQEPVPSGGVANFSAFIRAGDIVSVTAETVDAGGRRVIQGDLTRSGVGARDQWLYSWQWNATVPALSDDGTLLPESDLQGGVLKLNDTAEPVPVSVNFDTSGRIGLIRDTAGEIYYISPAEYERLGLNATYAEMASDEALRNRYVKIEAGASEIRFFQVVDGNAVLGNRSHKLWFSPQGIEPHLVRVGAPAGRYEVRLRVENAMNALQATGLYFEVSGSKLWSAAVGSATVRAGERFALPLEIPPSENGTMVALTYDPRRLTFEGIEDGAEEGCGLSPDLSEEGTIGLEVPGGCSAFNLTFRAGMAEGESEVGIREMGGGEFRRVINGTVNVTAPAEPRGRIPAPGAAFALLAVGLAFALAGRRRR</sequence>
<dbReference type="GeneID" id="12509217"/>
<proteinExistence type="predicted"/>
<protein>
    <submittedName>
        <fullName evidence="3">S-layer-related duplication domain protein</fullName>
    </submittedName>
</protein>
<dbReference type="Gene3D" id="2.60.40.4190">
    <property type="match status" value="2"/>
</dbReference>
<dbReference type="Proteomes" id="UP000005877">
    <property type="component" value="Chromosome"/>
</dbReference>
<evidence type="ECO:0000259" key="2">
    <source>
        <dbReference type="Pfam" id="PF07752"/>
    </source>
</evidence>
<dbReference type="OrthoDB" id="148334at2157"/>
<keyword evidence="1" id="KW-0812">Transmembrane</keyword>
<keyword evidence="1" id="KW-0472">Membrane</keyword>
<keyword evidence="1" id="KW-1133">Transmembrane helix</keyword>
<dbReference type="AlphaFoldDB" id="G7WK00"/>
<accession>G7WK00</accession>
<dbReference type="STRING" id="1110509.Mhar_0048"/>
<dbReference type="KEGG" id="mhi:Mhar_0048"/>
<dbReference type="NCBIfam" id="TIGR01567">
    <property type="entry name" value="S_layer_rel_Mac"/>
    <property type="match status" value="1"/>
</dbReference>
<name>G7WK00_METH6</name>
<dbReference type="HOGENOM" id="CLU_302007_0_0_2"/>
<dbReference type="PATRIC" id="fig|1110509.7.peg.51"/>
<feature type="domain" description="S-layer family duplication" evidence="2">
    <location>
        <begin position="53"/>
        <end position="293"/>
    </location>
</feature>
<dbReference type="EMBL" id="CP003117">
    <property type="protein sequence ID" value="AET63441.1"/>
    <property type="molecule type" value="Genomic_DNA"/>
</dbReference>
<feature type="domain" description="S-layer family duplication" evidence="2">
    <location>
        <begin position="338"/>
        <end position="597"/>
    </location>
</feature>
<dbReference type="InterPro" id="IPR006457">
    <property type="entry name" value="S_layer-rel_Mac"/>
</dbReference>
<organism evidence="3 4">
    <name type="scientific">Methanothrix harundinacea (strain 6Ac)</name>
    <name type="common">Methanosaeta harundinacea</name>
    <dbReference type="NCBI Taxonomy" id="1110509"/>
    <lineage>
        <taxon>Archaea</taxon>
        <taxon>Methanobacteriati</taxon>
        <taxon>Methanobacteriota</taxon>
        <taxon>Stenosarchaea group</taxon>
        <taxon>Methanomicrobia</taxon>
        <taxon>Methanotrichales</taxon>
        <taxon>Methanotrichaceae</taxon>
        <taxon>Methanothrix</taxon>
    </lineage>
</organism>
<reference evidence="3 4" key="1">
    <citation type="journal article" date="2012" name="PLoS ONE">
        <title>The genome characteristics and predicted function of methyl-group oxidation pathway in the obligate aceticlastic methanogens, Methanosaeta spp.</title>
        <authorList>
            <person name="Zhu J."/>
            <person name="Zheng H."/>
            <person name="Ai G."/>
            <person name="Zhang G."/>
            <person name="Liu D."/>
            <person name="Liu X."/>
            <person name="Dong X."/>
        </authorList>
    </citation>
    <scope>NUCLEOTIDE SEQUENCE [LARGE SCALE GENOMIC DNA]</scope>
    <source>
        <strain evidence="3 4">6Ac</strain>
    </source>
</reference>
<dbReference type="RefSeq" id="WP_014585630.1">
    <property type="nucleotide sequence ID" value="NC_017527.1"/>
</dbReference>
<feature type="transmembrane region" description="Helical" evidence="1">
    <location>
        <begin position="964"/>
        <end position="983"/>
    </location>
</feature>
<gene>
    <name evidence="3" type="ordered locus">Mhar_0048</name>
</gene>
<dbReference type="Gene3D" id="2.60.98.40">
    <property type="match status" value="2"/>
</dbReference>
<keyword evidence="4" id="KW-1185">Reference proteome</keyword>
<evidence type="ECO:0000313" key="3">
    <source>
        <dbReference type="EMBL" id="AET63441.1"/>
    </source>
</evidence>
<dbReference type="Pfam" id="PF07752">
    <property type="entry name" value="S-layer"/>
    <property type="match status" value="2"/>
</dbReference>
<evidence type="ECO:0000313" key="4">
    <source>
        <dbReference type="Proteomes" id="UP000005877"/>
    </source>
</evidence>
<evidence type="ECO:0000256" key="1">
    <source>
        <dbReference type="SAM" id="Phobius"/>
    </source>
</evidence>